<dbReference type="OrthoDB" id="5149662at2"/>
<name>A0A1L7D4X9_9CORY</name>
<proteinExistence type="predicted"/>
<keyword evidence="1" id="KW-0812">Transmembrane</keyword>
<dbReference type="EMBL" id="CP009249">
    <property type="protein sequence ID" value="APT93117.1"/>
    <property type="molecule type" value="Genomic_DNA"/>
</dbReference>
<organism evidence="2 3">
    <name type="scientific">Corynebacterium phocae</name>
    <dbReference type="NCBI Taxonomy" id="161895"/>
    <lineage>
        <taxon>Bacteria</taxon>
        <taxon>Bacillati</taxon>
        <taxon>Actinomycetota</taxon>
        <taxon>Actinomycetes</taxon>
        <taxon>Mycobacteriales</taxon>
        <taxon>Corynebacteriaceae</taxon>
        <taxon>Corynebacterium</taxon>
    </lineage>
</organism>
<accession>A0A1L7D4X9</accession>
<reference evidence="2 3" key="1">
    <citation type="submission" date="2014-08" db="EMBL/GenBank/DDBJ databases">
        <title>Complete genome sequence of Corynebacterium phocae M408/89/1(T)(=DSM 44612(T)), isolated from the common seal (Phoca vitulina).</title>
        <authorList>
            <person name="Ruckert C."/>
            <person name="Albersmeier A."/>
            <person name="Winkler A."/>
            <person name="Kalinowski J."/>
        </authorList>
    </citation>
    <scope>NUCLEOTIDE SEQUENCE [LARGE SCALE GENOMIC DNA]</scope>
    <source>
        <strain evidence="2 3">M408/89/1</strain>
    </source>
</reference>
<dbReference type="Proteomes" id="UP000185491">
    <property type="component" value="Chromosome"/>
</dbReference>
<evidence type="ECO:0000313" key="3">
    <source>
        <dbReference type="Proteomes" id="UP000185491"/>
    </source>
</evidence>
<keyword evidence="1" id="KW-1133">Transmembrane helix</keyword>
<dbReference type="RefSeq" id="WP_075735330.1">
    <property type="nucleotide sequence ID" value="NZ_CP009249.1"/>
</dbReference>
<dbReference type="STRING" id="161895.CPHO_09695"/>
<keyword evidence="1" id="KW-0472">Membrane</keyword>
<gene>
    <name evidence="2" type="ORF">CPHO_09695</name>
</gene>
<dbReference type="AlphaFoldDB" id="A0A1L7D4X9"/>
<feature type="transmembrane region" description="Helical" evidence="1">
    <location>
        <begin position="51"/>
        <end position="72"/>
    </location>
</feature>
<keyword evidence="3" id="KW-1185">Reference proteome</keyword>
<protein>
    <submittedName>
        <fullName evidence="2">Uncharacterized protein</fullName>
    </submittedName>
</protein>
<evidence type="ECO:0000256" key="1">
    <source>
        <dbReference type="SAM" id="Phobius"/>
    </source>
</evidence>
<sequence length="356" mass="37547">MTDKDIIAQLRAANPVPDPALDPQQQQRADEALRQILAQDNVVSIHRRRPWFGTGAVAAAAAALLVIGGLGVPGFNNHTPQATAAELLLAAGQASAQQDDFLTTGVSNQAYLKRIDKNDRTTQVTEYEAARGAEPTQVTAVEGPAFDIALPVTAAELASATSAEQLKELAGGTPQGLVELLLHPSLSSAQHAAVYNALSQMDVNLQEHGEVATFSAGELTFRVLTHTGQLLEAHNLVAPGVTTTVEATAILGCVATPNLEGPAEISLGCADNNYVLHDIEWSNWGADTATATAVATINDCDPFCAEGKFVDLPVTVTLGQREECGFNAKLYSKLEVEFPGSQPQRSADTFDIGCIR</sequence>
<evidence type="ECO:0000313" key="2">
    <source>
        <dbReference type="EMBL" id="APT93117.1"/>
    </source>
</evidence>
<dbReference type="KEGG" id="cpho:CPHO_09695"/>